<name>A0A6J2P8N0_COTGO</name>
<evidence type="ECO:0000256" key="5">
    <source>
        <dbReference type="SAM" id="MobiDB-lite"/>
    </source>
</evidence>
<dbReference type="SUPFAM" id="SSF49265">
    <property type="entry name" value="Fibronectin type III"/>
    <property type="match status" value="2"/>
</dbReference>
<sequence length="456" mass="51929">MWTGLIFLNLLGALHCTVSSSPPSPINVIFSSVNLKNVLQWFPGSGTPDDTHFIVQYAIYGESVEGSEGRRVHWRKVRRCTEIVRSWCDLSNETKDLEQGYYARVRAVSRRASSKWVLTGRRFDPKTDTSFGPPLVSVEIEDNNAIITLKGPMRYPPNNHTQAVFMQTLYPHMIYNLSIVNTRRRHIHHSLMDSHSYKFRLMEYNTEYCFSAKTSFLYMPAHCLSSAWHCITTPQDPVIGQLQRVVVAIIVPSVCICMMVVVGYLLYRYLSGKGQKSPYILNPPAFHQTSLTFPPEKPKLLVITIIKDLHPDPEAPPPGYAFQRPQTPPALEEPWDDLSVDYGFTAAAPNLDARGEDRNNTKVQHEKCAAYEKKGWKVEEAGWTHTDSCTVTAFSGSSYGRGKRVSRYIYKHNPKNWPLTYSFKSANKVGRNGERDGCKGESKNRWRDKWRCGGKK</sequence>
<dbReference type="GeneID" id="115003921"/>
<reference evidence="11" key="1">
    <citation type="submission" date="2025-08" db="UniProtKB">
        <authorList>
            <consortium name="RefSeq"/>
        </authorList>
    </citation>
    <scope>IDENTIFICATION</scope>
</reference>
<dbReference type="CTD" id="53832"/>
<gene>
    <name evidence="11" type="primary">il20ra</name>
</gene>
<comment type="similarity">
    <text evidence="1">Belongs to the type II cytokine receptor family.</text>
</comment>
<dbReference type="Pfam" id="PF01108">
    <property type="entry name" value="Tissue_fac"/>
    <property type="match status" value="1"/>
</dbReference>
<dbReference type="Pfam" id="PF09294">
    <property type="entry name" value="Interfer-bind"/>
    <property type="match status" value="1"/>
</dbReference>
<dbReference type="RefSeq" id="XP_029281719.1">
    <property type="nucleotide sequence ID" value="XM_029425859.1"/>
</dbReference>
<evidence type="ECO:0000313" key="11">
    <source>
        <dbReference type="RefSeq" id="XP_029281719.1"/>
    </source>
</evidence>
<dbReference type="InterPro" id="IPR050650">
    <property type="entry name" value="Type-II_Cytokine-TF_Rcpt"/>
</dbReference>
<feature type="signal peptide" evidence="7">
    <location>
        <begin position="1"/>
        <end position="19"/>
    </location>
</feature>
<feature type="domain" description="Interferon/interleukin receptor" evidence="9">
    <location>
        <begin position="129"/>
        <end position="234"/>
    </location>
</feature>
<feature type="compositionally biased region" description="Basic and acidic residues" evidence="5">
    <location>
        <begin position="431"/>
        <end position="456"/>
    </location>
</feature>
<keyword evidence="6" id="KW-1133">Transmembrane helix</keyword>
<dbReference type="PANTHER" id="PTHR20859:SF86">
    <property type="entry name" value="INTERLEUKIN-20 RECEPTOR SUBUNIT ALPHA"/>
    <property type="match status" value="1"/>
</dbReference>
<keyword evidence="10" id="KW-1185">Reference proteome</keyword>
<protein>
    <submittedName>
        <fullName evidence="11">Interleukin-20 receptor subunit alpha</fullName>
    </submittedName>
</protein>
<accession>A0A6J2P8N0</accession>
<evidence type="ECO:0000256" key="7">
    <source>
        <dbReference type="SAM" id="SignalP"/>
    </source>
</evidence>
<keyword evidence="6" id="KW-0472">Membrane</keyword>
<dbReference type="FunCoup" id="A0A6J2P8N0">
    <property type="interactions" value="319"/>
</dbReference>
<evidence type="ECO:0000313" key="10">
    <source>
        <dbReference type="Proteomes" id="UP000504630"/>
    </source>
</evidence>
<evidence type="ECO:0000256" key="2">
    <source>
        <dbReference type="ARBA" id="ARBA00022729"/>
    </source>
</evidence>
<dbReference type="PANTHER" id="PTHR20859">
    <property type="entry name" value="INTERFERON/INTERLEUKIN RECEPTOR"/>
    <property type="match status" value="1"/>
</dbReference>
<dbReference type="Proteomes" id="UP000504630">
    <property type="component" value="Chromosome 24"/>
</dbReference>
<dbReference type="InterPro" id="IPR003961">
    <property type="entry name" value="FN3_dom"/>
</dbReference>
<dbReference type="GO" id="GO:0004896">
    <property type="term" value="F:cytokine receptor activity"/>
    <property type="evidence" value="ECO:0007669"/>
    <property type="project" value="TreeGrafter"/>
</dbReference>
<keyword evidence="2 7" id="KW-0732">Signal</keyword>
<evidence type="ECO:0000256" key="4">
    <source>
        <dbReference type="ARBA" id="ARBA00023170"/>
    </source>
</evidence>
<evidence type="ECO:0000256" key="1">
    <source>
        <dbReference type="ARBA" id="ARBA00005399"/>
    </source>
</evidence>
<dbReference type="InterPro" id="IPR015373">
    <property type="entry name" value="Interferon/interleukin_rcp_dom"/>
</dbReference>
<dbReference type="GO" id="GO:0005886">
    <property type="term" value="C:plasma membrane"/>
    <property type="evidence" value="ECO:0007669"/>
    <property type="project" value="TreeGrafter"/>
</dbReference>
<keyword evidence="3" id="KW-1015">Disulfide bond</keyword>
<dbReference type="AlphaFoldDB" id="A0A6J2P8N0"/>
<evidence type="ECO:0000256" key="3">
    <source>
        <dbReference type="ARBA" id="ARBA00023157"/>
    </source>
</evidence>
<evidence type="ECO:0000259" key="8">
    <source>
        <dbReference type="Pfam" id="PF01108"/>
    </source>
</evidence>
<keyword evidence="4 11" id="KW-0675">Receptor</keyword>
<keyword evidence="6" id="KW-0812">Transmembrane</keyword>
<organism evidence="10 11">
    <name type="scientific">Cottoperca gobio</name>
    <name type="common">Frogmouth</name>
    <name type="synonym">Aphritis gobio</name>
    <dbReference type="NCBI Taxonomy" id="56716"/>
    <lineage>
        <taxon>Eukaryota</taxon>
        <taxon>Metazoa</taxon>
        <taxon>Chordata</taxon>
        <taxon>Craniata</taxon>
        <taxon>Vertebrata</taxon>
        <taxon>Euteleostomi</taxon>
        <taxon>Actinopterygii</taxon>
        <taxon>Neopterygii</taxon>
        <taxon>Teleostei</taxon>
        <taxon>Neoteleostei</taxon>
        <taxon>Acanthomorphata</taxon>
        <taxon>Eupercaria</taxon>
        <taxon>Perciformes</taxon>
        <taxon>Notothenioidei</taxon>
        <taxon>Bovichtidae</taxon>
        <taxon>Cottoperca</taxon>
    </lineage>
</organism>
<dbReference type="KEGG" id="cgob:115003921"/>
<dbReference type="InterPro" id="IPR036116">
    <property type="entry name" value="FN3_sf"/>
</dbReference>
<dbReference type="InParanoid" id="A0A6J2P8N0"/>
<dbReference type="Gene3D" id="2.60.40.10">
    <property type="entry name" value="Immunoglobulins"/>
    <property type="match status" value="2"/>
</dbReference>
<evidence type="ECO:0000259" key="9">
    <source>
        <dbReference type="Pfam" id="PF09294"/>
    </source>
</evidence>
<feature type="domain" description="Fibronectin type-III" evidence="8">
    <location>
        <begin position="7"/>
        <end position="116"/>
    </location>
</feature>
<dbReference type="FunFam" id="2.60.40.10:FF:000348">
    <property type="entry name" value="Interleukin 20 receptor subunit alpha"/>
    <property type="match status" value="1"/>
</dbReference>
<evidence type="ECO:0000256" key="6">
    <source>
        <dbReference type="SAM" id="Phobius"/>
    </source>
</evidence>
<feature type="chain" id="PRO_5026662435" evidence="7">
    <location>
        <begin position="20"/>
        <end position="456"/>
    </location>
</feature>
<proteinExistence type="inferred from homology"/>
<feature type="transmembrane region" description="Helical" evidence="6">
    <location>
        <begin position="245"/>
        <end position="267"/>
    </location>
</feature>
<feature type="region of interest" description="Disordered" evidence="5">
    <location>
        <begin position="430"/>
        <end position="456"/>
    </location>
</feature>
<dbReference type="InterPro" id="IPR013783">
    <property type="entry name" value="Ig-like_fold"/>
</dbReference>
<dbReference type="OrthoDB" id="9909056at2759"/>